<dbReference type="InterPro" id="IPR033877">
    <property type="entry name" value="Frm2/Hbn1"/>
</dbReference>
<evidence type="ECO:0000313" key="2">
    <source>
        <dbReference type="EMBL" id="MBP2025768.1"/>
    </source>
</evidence>
<name>A0ABS4KDB6_9FIRM</name>
<gene>
    <name evidence="2" type="ORF">J2Z71_001315</name>
</gene>
<sequence>MELKTVEIFKNRRSYYNLDKNINVKNEDIINFVKDIFYYSPSPYNAQNQRAVVLLEKEHDYLWGNIVMETLRKQVDDDEAFKRTESKINGFKNAYGTILIFEDMDVIGELQEKFPTYHDTFIEWSEHSSGIVTQGLWIGLREMGLGANLQHYNPLIDDEVKEKWNIPKNWSLKAQMVFGNILEEPAPMKKIDINKRVLVK</sequence>
<feature type="domain" description="Nitroreductase" evidence="1">
    <location>
        <begin position="10"/>
        <end position="179"/>
    </location>
</feature>
<accession>A0ABS4KDB6</accession>
<organism evidence="2 3">
    <name type="scientific">Peptoniphilus stercorisuis</name>
    <dbReference type="NCBI Taxonomy" id="1436965"/>
    <lineage>
        <taxon>Bacteria</taxon>
        <taxon>Bacillati</taxon>
        <taxon>Bacillota</taxon>
        <taxon>Tissierellia</taxon>
        <taxon>Tissierellales</taxon>
        <taxon>Peptoniphilaceae</taxon>
        <taxon>Peptoniphilus</taxon>
    </lineage>
</organism>
<dbReference type="Gene3D" id="3.40.109.10">
    <property type="entry name" value="NADH Oxidase"/>
    <property type="match status" value="1"/>
</dbReference>
<dbReference type="Pfam" id="PF00881">
    <property type="entry name" value="Nitroreductase"/>
    <property type="match status" value="1"/>
</dbReference>
<evidence type="ECO:0000259" key="1">
    <source>
        <dbReference type="Pfam" id="PF00881"/>
    </source>
</evidence>
<dbReference type="InterPro" id="IPR029479">
    <property type="entry name" value="Nitroreductase"/>
</dbReference>
<protein>
    <submittedName>
        <fullName evidence="2">Oxidoreductase (Fatty acid repression mutant protein)</fullName>
    </submittedName>
</protein>
<keyword evidence="3" id="KW-1185">Reference proteome</keyword>
<dbReference type="PANTHER" id="PTHR43035:SF1">
    <property type="entry name" value="FATTY ACID REPRESSION MUTANT PROTEIN 2-RELATED"/>
    <property type="match status" value="1"/>
</dbReference>
<dbReference type="Proteomes" id="UP001519306">
    <property type="component" value="Unassembled WGS sequence"/>
</dbReference>
<comment type="caution">
    <text evidence="2">The sequence shown here is derived from an EMBL/GenBank/DDBJ whole genome shotgun (WGS) entry which is preliminary data.</text>
</comment>
<dbReference type="EMBL" id="JAGGLJ010000012">
    <property type="protein sequence ID" value="MBP2025768.1"/>
    <property type="molecule type" value="Genomic_DNA"/>
</dbReference>
<dbReference type="PANTHER" id="PTHR43035">
    <property type="entry name" value="FATTY ACID REPRESSION MUTANT PROTEIN 2-RELATED"/>
    <property type="match status" value="1"/>
</dbReference>
<dbReference type="SUPFAM" id="SSF55469">
    <property type="entry name" value="FMN-dependent nitroreductase-like"/>
    <property type="match status" value="1"/>
</dbReference>
<dbReference type="InterPro" id="IPR000415">
    <property type="entry name" value="Nitroreductase-like"/>
</dbReference>
<proteinExistence type="predicted"/>
<dbReference type="CDD" id="cd02140">
    <property type="entry name" value="Frm2-like"/>
    <property type="match status" value="1"/>
</dbReference>
<reference evidence="2 3" key="1">
    <citation type="submission" date="2021-03" db="EMBL/GenBank/DDBJ databases">
        <title>Genomic Encyclopedia of Type Strains, Phase IV (KMG-IV): sequencing the most valuable type-strain genomes for metagenomic binning, comparative biology and taxonomic classification.</title>
        <authorList>
            <person name="Goeker M."/>
        </authorList>
    </citation>
    <scope>NUCLEOTIDE SEQUENCE [LARGE SCALE GENOMIC DNA]</scope>
    <source>
        <strain evidence="2 3">DSM 27563</strain>
    </source>
</reference>
<evidence type="ECO:0000313" key="3">
    <source>
        <dbReference type="Proteomes" id="UP001519306"/>
    </source>
</evidence>
<dbReference type="RefSeq" id="WP_210061242.1">
    <property type="nucleotide sequence ID" value="NZ_JAGGLJ010000012.1"/>
</dbReference>